<accession>A0A0K1E7A7</accession>
<dbReference type="AlphaFoldDB" id="A0A0K1E7A7"/>
<keyword evidence="1" id="KW-0732">Signal</keyword>
<dbReference type="EMBL" id="CP012159">
    <property type="protein sequence ID" value="AKT36766.1"/>
    <property type="molecule type" value="Genomic_DNA"/>
</dbReference>
<dbReference type="KEGG" id="ccro:CMC5_008870"/>
<name>A0A0K1E7A7_CHOCO</name>
<protein>
    <recommendedName>
        <fullName evidence="4">Lipoprotein</fullName>
    </recommendedName>
</protein>
<evidence type="ECO:0008006" key="4">
    <source>
        <dbReference type="Google" id="ProtNLM"/>
    </source>
</evidence>
<keyword evidence="3" id="KW-1185">Reference proteome</keyword>
<sequence length="144" mass="15483">MLLRVGALALLAASCRSASTGAATDAGSGDAETAPATLPEGAKACGHPAATPTQIASEFLTASKNRDLQSMMACFKPKHRDKMQGRIGRLEELTVLSYTLGRETIDGDTAEVEATTERYDGRGGIEHKRDPLRFDREEGAWYLR</sequence>
<evidence type="ECO:0000256" key="1">
    <source>
        <dbReference type="SAM" id="SignalP"/>
    </source>
</evidence>
<feature type="chain" id="PRO_5005458976" description="Lipoprotein" evidence="1">
    <location>
        <begin position="23"/>
        <end position="144"/>
    </location>
</feature>
<dbReference type="PROSITE" id="PS51257">
    <property type="entry name" value="PROKAR_LIPOPROTEIN"/>
    <property type="match status" value="1"/>
</dbReference>
<proteinExistence type="predicted"/>
<dbReference type="OrthoDB" id="9859501at2"/>
<evidence type="ECO:0000313" key="2">
    <source>
        <dbReference type="EMBL" id="AKT36766.1"/>
    </source>
</evidence>
<gene>
    <name evidence="2" type="ORF">CMC5_008870</name>
</gene>
<evidence type="ECO:0000313" key="3">
    <source>
        <dbReference type="Proteomes" id="UP000067626"/>
    </source>
</evidence>
<reference evidence="2 3" key="1">
    <citation type="submission" date="2015-07" db="EMBL/GenBank/DDBJ databases">
        <title>Genome analysis of myxobacterium Chondromyces crocatus Cm c5 reveals a high potential for natural compound synthesis and the genetic basis for the loss of fruiting body formation.</title>
        <authorList>
            <person name="Zaburannyi N."/>
            <person name="Bunk B."/>
            <person name="Maier J."/>
            <person name="Overmann J."/>
            <person name="Mueller R."/>
        </authorList>
    </citation>
    <scope>NUCLEOTIDE SEQUENCE [LARGE SCALE GENOMIC DNA]</scope>
    <source>
        <strain evidence="2 3">Cm c5</strain>
    </source>
</reference>
<dbReference type="RefSeq" id="WP_050429231.1">
    <property type="nucleotide sequence ID" value="NZ_CP012159.1"/>
</dbReference>
<feature type="signal peptide" evidence="1">
    <location>
        <begin position="1"/>
        <end position="22"/>
    </location>
</feature>
<dbReference type="Proteomes" id="UP000067626">
    <property type="component" value="Chromosome"/>
</dbReference>
<organism evidence="2 3">
    <name type="scientific">Chondromyces crocatus</name>
    <dbReference type="NCBI Taxonomy" id="52"/>
    <lineage>
        <taxon>Bacteria</taxon>
        <taxon>Pseudomonadati</taxon>
        <taxon>Myxococcota</taxon>
        <taxon>Polyangia</taxon>
        <taxon>Polyangiales</taxon>
        <taxon>Polyangiaceae</taxon>
        <taxon>Chondromyces</taxon>
    </lineage>
</organism>